<dbReference type="KEGG" id="gso:PH603_15710"/>
<organism evidence="1 2">
    <name type="scientific">Gimibacter soli</name>
    <dbReference type="NCBI Taxonomy" id="3024400"/>
    <lineage>
        <taxon>Bacteria</taxon>
        <taxon>Pseudomonadati</taxon>
        <taxon>Pseudomonadota</taxon>
        <taxon>Alphaproteobacteria</taxon>
        <taxon>Kordiimonadales</taxon>
        <taxon>Temperatibacteraceae</taxon>
        <taxon>Gimibacter</taxon>
    </lineage>
</organism>
<keyword evidence="2" id="KW-1185">Reference proteome</keyword>
<proteinExistence type="predicted"/>
<dbReference type="Pfam" id="PF10098">
    <property type="entry name" value="DUF2336"/>
    <property type="match status" value="1"/>
</dbReference>
<sequence>MMLIDSVKLEKMMLAKRVAKFLNGSQSDDDRIAVEDVARLLARDLSTQVREVLAFELRHCDVLPSDLAEKIARDVEDVASPFLSSTHAFNDETLAALIPSLAEHARVTIARRPDLGGLAVKALAEHSEAPGVTTLVRNDSVGLSQEACDAVVGRFGDDRRLMDQLSARADLPLVVVEQIIDKVSDHCRDTLMQHYAVDGTLAEKIAGGSRIEALWQQIANAAPQQVHALVNDMRKQKRLTHLLVAEMAERGSASFLESSFALEAGLPIIQVREALNLKKAQDFVDLMKRIGVSKAMAPRFLNIARKLYVEGAHGTNDNAAPSAGLAGEG</sequence>
<dbReference type="EMBL" id="CP116805">
    <property type="protein sequence ID" value="WCL53984.1"/>
    <property type="molecule type" value="Genomic_DNA"/>
</dbReference>
<dbReference type="AlphaFoldDB" id="A0AAF0BK83"/>
<dbReference type="Proteomes" id="UP001217500">
    <property type="component" value="Chromosome"/>
</dbReference>
<protein>
    <submittedName>
        <fullName evidence="1">DUF2336 domain-containing protein</fullName>
    </submittedName>
</protein>
<gene>
    <name evidence="1" type="ORF">PH603_15710</name>
</gene>
<evidence type="ECO:0000313" key="1">
    <source>
        <dbReference type="EMBL" id="WCL53984.1"/>
    </source>
</evidence>
<accession>A0AAF0BK83</accession>
<name>A0AAF0BK83_9PROT</name>
<dbReference type="InterPro" id="IPR019285">
    <property type="entry name" value="DUF2336"/>
</dbReference>
<dbReference type="RefSeq" id="WP_289503703.1">
    <property type="nucleotide sequence ID" value="NZ_CP116805.1"/>
</dbReference>
<reference evidence="1" key="1">
    <citation type="submission" date="2023-01" db="EMBL/GenBank/DDBJ databases">
        <title>The genome sequence of Kordiimonadaceae bacterium 6D33.</title>
        <authorList>
            <person name="Liu Y."/>
        </authorList>
    </citation>
    <scope>NUCLEOTIDE SEQUENCE</scope>
    <source>
        <strain evidence="1">6D33</strain>
    </source>
</reference>
<evidence type="ECO:0000313" key="2">
    <source>
        <dbReference type="Proteomes" id="UP001217500"/>
    </source>
</evidence>